<keyword evidence="1" id="KW-1133">Transmembrane helix</keyword>
<keyword evidence="1" id="KW-0812">Transmembrane</keyword>
<reference evidence="2 3" key="1">
    <citation type="submission" date="2021-06" db="EMBL/GenBank/DDBJ databases">
        <authorList>
            <person name="Palmer J.M."/>
        </authorList>
    </citation>
    <scope>NUCLEOTIDE SEQUENCE [LARGE SCALE GENOMIC DNA]</scope>
    <source>
        <strain evidence="2 3">AS_MEX2019</strain>
        <tissue evidence="2">Muscle</tissue>
    </source>
</reference>
<keyword evidence="3" id="KW-1185">Reference proteome</keyword>
<evidence type="ECO:0000313" key="2">
    <source>
        <dbReference type="EMBL" id="MEQ2312728.1"/>
    </source>
</evidence>
<proteinExistence type="predicted"/>
<sequence>MNVSLILQFGSSFATFRPALSYSGSTRPFSVILPVPASPPYIRPLGSSSTSPTSKVPMWKVCCPCTALIFQFHLLLCSSWICSAEFRLFYHFLHLILSFISTLLCIFKTFIMGCSVCMHSFF</sequence>
<gene>
    <name evidence="2" type="ORF">AMECASPLE_034166</name>
</gene>
<protein>
    <submittedName>
        <fullName evidence="2">Uncharacterized protein</fullName>
    </submittedName>
</protein>
<name>A0ABV1A2F2_9TELE</name>
<organism evidence="2 3">
    <name type="scientific">Ameca splendens</name>
    <dbReference type="NCBI Taxonomy" id="208324"/>
    <lineage>
        <taxon>Eukaryota</taxon>
        <taxon>Metazoa</taxon>
        <taxon>Chordata</taxon>
        <taxon>Craniata</taxon>
        <taxon>Vertebrata</taxon>
        <taxon>Euteleostomi</taxon>
        <taxon>Actinopterygii</taxon>
        <taxon>Neopterygii</taxon>
        <taxon>Teleostei</taxon>
        <taxon>Neoteleostei</taxon>
        <taxon>Acanthomorphata</taxon>
        <taxon>Ovalentaria</taxon>
        <taxon>Atherinomorphae</taxon>
        <taxon>Cyprinodontiformes</taxon>
        <taxon>Goodeidae</taxon>
        <taxon>Ameca</taxon>
    </lineage>
</organism>
<accession>A0ABV1A2F2</accession>
<dbReference type="EMBL" id="JAHRIP010080017">
    <property type="protein sequence ID" value="MEQ2312728.1"/>
    <property type="molecule type" value="Genomic_DNA"/>
</dbReference>
<evidence type="ECO:0000313" key="3">
    <source>
        <dbReference type="Proteomes" id="UP001469553"/>
    </source>
</evidence>
<feature type="transmembrane region" description="Helical" evidence="1">
    <location>
        <begin position="88"/>
        <end position="111"/>
    </location>
</feature>
<evidence type="ECO:0000256" key="1">
    <source>
        <dbReference type="SAM" id="Phobius"/>
    </source>
</evidence>
<comment type="caution">
    <text evidence="2">The sequence shown here is derived from an EMBL/GenBank/DDBJ whole genome shotgun (WGS) entry which is preliminary data.</text>
</comment>
<dbReference type="Proteomes" id="UP001469553">
    <property type="component" value="Unassembled WGS sequence"/>
</dbReference>
<keyword evidence="1" id="KW-0472">Membrane</keyword>